<evidence type="ECO:0000313" key="3">
    <source>
        <dbReference type="Proteomes" id="UP001319870"/>
    </source>
</evidence>
<feature type="region of interest" description="Disordered" evidence="1">
    <location>
        <begin position="140"/>
        <end position="160"/>
    </location>
</feature>
<dbReference type="RefSeq" id="WP_225566205.1">
    <property type="nucleotide sequence ID" value="NZ_JAIXCQ010000010.1"/>
</dbReference>
<organism evidence="2 3">
    <name type="scientific">Isoptericola luteus</name>
    <dbReference type="NCBI Taxonomy" id="2879484"/>
    <lineage>
        <taxon>Bacteria</taxon>
        <taxon>Bacillati</taxon>
        <taxon>Actinomycetota</taxon>
        <taxon>Actinomycetes</taxon>
        <taxon>Micrococcales</taxon>
        <taxon>Promicromonosporaceae</taxon>
        <taxon>Isoptericola</taxon>
    </lineage>
</organism>
<evidence type="ECO:0000313" key="2">
    <source>
        <dbReference type="EMBL" id="MCA5894437.1"/>
    </source>
</evidence>
<feature type="region of interest" description="Disordered" evidence="1">
    <location>
        <begin position="85"/>
        <end position="104"/>
    </location>
</feature>
<accession>A0ABS7ZHE8</accession>
<gene>
    <name evidence="2" type="ORF">LEP48_13930</name>
</gene>
<protein>
    <submittedName>
        <fullName evidence="2">Uncharacterized protein</fullName>
    </submittedName>
</protein>
<name>A0ABS7ZHE8_9MICO</name>
<keyword evidence="3" id="KW-1185">Reference proteome</keyword>
<dbReference type="Proteomes" id="UP001319870">
    <property type="component" value="Unassembled WGS sequence"/>
</dbReference>
<dbReference type="EMBL" id="JAIXCQ010000010">
    <property type="protein sequence ID" value="MCA5894437.1"/>
    <property type="molecule type" value="Genomic_DNA"/>
</dbReference>
<comment type="caution">
    <text evidence="2">The sequence shown here is derived from an EMBL/GenBank/DDBJ whole genome shotgun (WGS) entry which is preliminary data.</text>
</comment>
<reference evidence="2 3" key="1">
    <citation type="submission" date="2021-09" db="EMBL/GenBank/DDBJ databases">
        <title>Isoptericola luteus sp. nov., a novel bacterium isolated from Harbin, the capital city of Heilongjiang province.</title>
        <authorList>
            <person name="Li J."/>
        </authorList>
    </citation>
    <scope>NUCLEOTIDE SEQUENCE [LARGE SCALE GENOMIC DNA]</scope>
    <source>
        <strain evidence="2 3">NEAU-Y5</strain>
    </source>
</reference>
<sequence length="318" mass="32627">MHPRRRWPRAGTDAAAAGALALGVLALGSCTPDAEPALPDDVAGGLRVELRQDRTQYADRTAALKVVNGSDASLTLLGGSLSAPGFGPSAPDGEPRARPLAPGSSRDVRIRLGEVDCATAPDAATATATVRVAVEAADDRVDDDRVDDDRVDGDGGGTEVEVPVTDPFDRLATVHAQVCAERLVATGVRLQVSDVRPRPVAGDDGEEAGLRILLDAEPVPGGPTVRIVRISGTTLLAPVSGASAWTGALVEPGAGGRVALDALPARCDPHAVGEDKRGTFLPVVAAVDGVEQPVVYVPMDDGQRAATYDAIHDACGWA</sequence>
<evidence type="ECO:0000256" key="1">
    <source>
        <dbReference type="SAM" id="MobiDB-lite"/>
    </source>
</evidence>
<dbReference type="PROSITE" id="PS51257">
    <property type="entry name" value="PROKAR_LIPOPROTEIN"/>
    <property type="match status" value="1"/>
</dbReference>
<proteinExistence type="predicted"/>